<evidence type="ECO:0000256" key="9">
    <source>
        <dbReference type="ARBA" id="ARBA00023136"/>
    </source>
</evidence>
<evidence type="ECO:0000256" key="1">
    <source>
        <dbReference type="ARBA" id="ARBA00004273"/>
    </source>
</evidence>
<feature type="domain" description="EF-hand" evidence="10">
    <location>
        <begin position="111"/>
        <end position="146"/>
    </location>
</feature>
<dbReference type="PROSITE" id="PS00018">
    <property type="entry name" value="EF_HAND_1"/>
    <property type="match status" value="2"/>
</dbReference>
<reference evidence="11" key="3">
    <citation type="submission" date="2025-09" db="UniProtKB">
        <authorList>
            <consortium name="Ensembl"/>
        </authorList>
    </citation>
    <scope>IDENTIFICATION</scope>
</reference>
<dbReference type="InterPro" id="IPR039800">
    <property type="entry name" value="MICU1/2/3"/>
</dbReference>
<evidence type="ECO:0000256" key="5">
    <source>
        <dbReference type="ARBA" id="ARBA00022792"/>
    </source>
</evidence>
<evidence type="ECO:0000256" key="8">
    <source>
        <dbReference type="ARBA" id="ARBA00023128"/>
    </source>
</evidence>
<dbReference type="GO" id="GO:0005509">
    <property type="term" value="F:calcium ion binding"/>
    <property type="evidence" value="ECO:0007669"/>
    <property type="project" value="InterPro"/>
</dbReference>
<evidence type="ECO:0000256" key="7">
    <source>
        <dbReference type="ARBA" id="ARBA00022946"/>
    </source>
</evidence>
<gene>
    <name evidence="11" type="primary">micu3a</name>
</gene>
<dbReference type="PROSITE" id="PS50222">
    <property type="entry name" value="EF_HAND_2"/>
    <property type="match status" value="2"/>
</dbReference>
<evidence type="ECO:0000313" key="11">
    <source>
        <dbReference type="Ensembl" id="ENSSORP00005029140.1"/>
    </source>
</evidence>
<dbReference type="InterPro" id="IPR011992">
    <property type="entry name" value="EF-hand-dom_pair"/>
</dbReference>
<comment type="subcellular location">
    <subcellularLocation>
        <location evidence="1">Mitochondrion inner membrane</location>
    </subcellularLocation>
    <subcellularLocation>
        <location evidence="2">Mitochondrion intermembrane space</location>
    </subcellularLocation>
</comment>
<evidence type="ECO:0000256" key="2">
    <source>
        <dbReference type="ARBA" id="ARBA00004569"/>
    </source>
</evidence>
<dbReference type="SUPFAM" id="SSF47473">
    <property type="entry name" value="EF-hand"/>
    <property type="match status" value="2"/>
</dbReference>
<dbReference type="InterPro" id="IPR018247">
    <property type="entry name" value="EF_Hand_1_Ca_BS"/>
</dbReference>
<dbReference type="GO" id="GO:1990246">
    <property type="term" value="C:uniplex complex"/>
    <property type="evidence" value="ECO:0007669"/>
    <property type="project" value="TreeGrafter"/>
</dbReference>
<organism evidence="11 12">
    <name type="scientific">Sphaeramia orbicularis</name>
    <name type="common">orbiculate cardinalfish</name>
    <dbReference type="NCBI Taxonomy" id="375764"/>
    <lineage>
        <taxon>Eukaryota</taxon>
        <taxon>Metazoa</taxon>
        <taxon>Chordata</taxon>
        <taxon>Craniata</taxon>
        <taxon>Vertebrata</taxon>
        <taxon>Euteleostomi</taxon>
        <taxon>Actinopterygii</taxon>
        <taxon>Neopterygii</taxon>
        <taxon>Teleostei</taxon>
        <taxon>Neoteleostei</taxon>
        <taxon>Acanthomorphata</taxon>
        <taxon>Gobiaria</taxon>
        <taxon>Kurtiformes</taxon>
        <taxon>Apogonoidei</taxon>
        <taxon>Apogonidae</taxon>
        <taxon>Apogoninae</taxon>
        <taxon>Sphaeramia</taxon>
    </lineage>
</organism>
<dbReference type="CDD" id="cd16175">
    <property type="entry name" value="EFh_MICU3"/>
    <property type="match status" value="1"/>
</dbReference>
<dbReference type="GO" id="GO:0051560">
    <property type="term" value="P:mitochondrial calcium ion homeostasis"/>
    <property type="evidence" value="ECO:0007669"/>
    <property type="project" value="TreeGrafter"/>
</dbReference>
<keyword evidence="8" id="KW-0496">Mitochondrion</keyword>
<dbReference type="SMART" id="SM00054">
    <property type="entry name" value="EFh"/>
    <property type="match status" value="2"/>
</dbReference>
<dbReference type="GO" id="GO:0036444">
    <property type="term" value="P:calcium import into the mitochondrion"/>
    <property type="evidence" value="ECO:0007669"/>
    <property type="project" value="UniProtKB-ARBA"/>
</dbReference>
<dbReference type="Gene3D" id="1.10.238.10">
    <property type="entry name" value="EF-hand"/>
    <property type="match status" value="2"/>
</dbReference>
<dbReference type="Pfam" id="PF13499">
    <property type="entry name" value="EF-hand_7"/>
    <property type="match status" value="1"/>
</dbReference>
<keyword evidence="9" id="KW-0472">Membrane</keyword>
<feature type="domain" description="EF-hand" evidence="10">
    <location>
        <begin position="338"/>
        <end position="373"/>
    </location>
</feature>
<dbReference type="PANTHER" id="PTHR12294">
    <property type="entry name" value="EF HAND DOMAIN FAMILY A1,A2-RELATED"/>
    <property type="match status" value="1"/>
</dbReference>
<protein>
    <submittedName>
        <fullName evidence="11">Mitochondrial calcium uptake family, member 3a</fullName>
    </submittedName>
</protein>
<dbReference type="PANTHER" id="PTHR12294:SF10">
    <property type="entry name" value="CALCIUM UPTAKE PROTEIN 3, MITOCHONDRIAL"/>
    <property type="match status" value="1"/>
</dbReference>
<dbReference type="Ensembl" id="ENSSORT00005029970.1">
    <property type="protein sequence ID" value="ENSSORP00005029140.1"/>
    <property type="gene ID" value="ENSSORG00005013908.1"/>
</dbReference>
<dbReference type="AlphaFoldDB" id="A0A673AHG3"/>
<keyword evidence="5" id="KW-0999">Mitochondrion inner membrane</keyword>
<dbReference type="InterPro" id="IPR002048">
    <property type="entry name" value="EF_hand_dom"/>
</dbReference>
<dbReference type="GO" id="GO:0005758">
    <property type="term" value="C:mitochondrial intermembrane space"/>
    <property type="evidence" value="ECO:0007669"/>
    <property type="project" value="UniProtKB-SubCell"/>
</dbReference>
<proteinExistence type="predicted"/>
<evidence type="ECO:0000259" key="10">
    <source>
        <dbReference type="PROSITE" id="PS50222"/>
    </source>
</evidence>
<evidence type="ECO:0000256" key="3">
    <source>
        <dbReference type="ARBA" id="ARBA00022723"/>
    </source>
</evidence>
<sequence length="398" mass="46626">YTCSKARSFDFEDGDVHMSSHEHRFRMFSSVEYEGQLYMTPQNFIESVTMSEPRNISFVNCVFLFFCQELEKILTETPPVWRGSSKLFRNLRERGIISYTEYLFLLCILTKPHAGFKIAFNMFDADGNQMVDKREFLVLQEIFRKKNEKKGRKGDAEKSAQLVRMLVLKKDSQEFVARSYWDVLRRSASQVLFSDLAERADESMTIDTTLLVHFFGKKGKAELTFDDFYRFMDNLQTEVLEIEFLTYSKGMTTISEEDFAKILLRFTNVENISAYLENVRQSIPDEKGITFDEFRSFFQFLNNLEDFAIAMQMYNFASRSIGQDEFARAVYVATGLKLTRHLVNTIFKIFDVDHDDQLSYKEFIGIMKDRLHRGARGYKSVERATSFRSCLKKELASR</sequence>
<evidence type="ECO:0000256" key="4">
    <source>
        <dbReference type="ARBA" id="ARBA00022737"/>
    </source>
</evidence>
<accession>A0A673AHG3</accession>
<keyword evidence="7" id="KW-0809">Transit peptide</keyword>
<evidence type="ECO:0000256" key="6">
    <source>
        <dbReference type="ARBA" id="ARBA00022837"/>
    </source>
</evidence>
<reference evidence="11" key="1">
    <citation type="submission" date="2019-06" db="EMBL/GenBank/DDBJ databases">
        <authorList>
            <consortium name="Wellcome Sanger Institute Data Sharing"/>
        </authorList>
    </citation>
    <scope>NUCLEOTIDE SEQUENCE [LARGE SCALE GENOMIC DNA]</scope>
</reference>
<evidence type="ECO:0000313" key="12">
    <source>
        <dbReference type="Proteomes" id="UP000472271"/>
    </source>
</evidence>
<keyword evidence="3" id="KW-0479">Metal-binding</keyword>
<keyword evidence="12" id="KW-1185">Reference proteome</keyword>
<keyword evidence="4" id="KW-0677">Repeat</keyword>
<name>A0A673AHG3_9TELE</name>
<reference evidence="11" key="2">
    <citation type="submission" date="2025-08" db="UniProtKB">
        <authorList>
            <consortium name="Ensembl"/>
        </authorList>
    </citation>
    <scope>IDENTIFICATION</scope>
</reference>
<keyword evidence="6" id="KW-0106">Calcium</keyword>
<dbReference type="Proteomes" id="UP000472271">
    <property type="component" value="Chromosome 1"/>
</dbReference>